<evidence type="ECO:0000313" key="3">
    <source>
        <dbReference type="Proteomes" id="UP001500326"/>
    </source>
</evidence>
<reference evidence="2 3" key="1">
    <citation type="journal article" date="2019" name="Int. J. Syst. Evol. Microbiol.">
        <title>The Global Catalogue of Microorganisms (GCM) 10K type strain sequencing project: providing services to taxonomists for standard genome sequencing and annotation.</title>
        <authorList>
            <consortium name="The Broad Institute Genomics Platform"/>
            <consortium name="The Broad Institute Genome Sequencing Center for Infectious Disease"/>
            <person name="Wu L."/>
            <person name="Ma J."/>
        </authorList>
    </citation>
    <scope>NUCLEOTIDE SEQUENCE [LARGE SCALE GENOMIC DNA]</scope>
    <source>
        <strain evidence="2 3">JCM 14902</strain>
    </source>
</reference>
<comment type="caution">
    <text evidence="2">The sequence shown here is derived from an EMBL/GenBank/DDBJ whole genome shotgun (WGS) entry which is preliminary data.</text>
</comment>
<evidence type="ECO:0000313" key="2">
    <source>
        <dbReference type="EMBL" id="GAA1996082.1"/>
    </source>
</evidence>
<dbReference type="SUPFAM" id="SSF56024">
    <property type="entry name" value="Phospholipase D/nuclease"/>
    <property type="match status" value="1"/>
</dbReference>
<protein>
    <recommendedName>
        <fullName evidence="4">PLD phosphodiesterase domain-containing protein</fullName>
    </recommendedName>
</protein>
<gene>
    <name evidence="2" type="ORF">GCM10009777_35890</name>
</gene>
<dbReference type="Proteomes" id="UP001500326">
    <property type="component" value="Unassembled WGS sequence"/>
</dbReference>
<accession>A0ABN2T134</accession>
<name>A0ABN2T134_9MICO</name>
<keyword evidence="3" id="KW-1185">Reference proteome</keyword>
<organism evidence="2 3">
    <name type="scientific">Microbacterium pumilum</name>
    <dbReference type="NCBI Taxonomy" id="344165"/>
    <lineage>
        <taxon>Bacteria</taxon>
        <taxon>Bacillati</taxon>
        <taxon>Actinomycetota</taxon>
        <taxon>Actinomycetes</taxon>
        <taxon>Micrococcales</taxon>
        <taxon>Microbacteriaceae</taxon>
        <taxon>Microbacterium</taxon>
    </lineage>
</organism>
<feature type="compositionally biased region" description="Polar residues" evidence="1">
    <location>
        <begin position="654"/>
        <end position="664"/>
    </location>
</feature>
<dbReference type="EMBL" id="BAAAOH010000001">
    <property type="protein sequence ID" value="GAA1996082.1"/>
    <property type="molecule type" value="Genomic_DNA"/>
</dbReference>
<sequence>MTIVNQQVLTPADVTNQVNANGLDVLGVTVPALSMTWQSATPGAPDETTLRLTLDSTPVAPFTGIYEVVAAPVRYSGPSGDPITAAAGILALHPEAIHRLEALVRTRLGSLDRPIPVAMLIHGATPPAQPLMSWFRAGEPLPDAGDVSFHDRRGLIIDPIAVAALFADLLSWRNALSPVAYSAGTVSGAGGVGSIAALAGSVATRVHVVTPHGGAYRPRRSGPAAVDTALKVLDAAPAVLRPVAENGLADLAAGEHLGYPPLPAPAGGGTPPPIPILWGQAPGGTLDTVTWVPPAVPAGVTLARQFFRVVAVDLDWQVLGNRSLAPGDADVPGETDMPANAPLPAVRRTLANFAFLLDGNDVLGAMGAALAAWPAAADRIGLIVSPAIDTTLALPATAGSAAHWPAIPGTPAAPAGAAAAVAAYDPTAAASAPTANWRVPAAGQPQWDVIVTLPAGSVPVGTFVRVFSRTFQLIREIGADPSFVRGNGGSAVVQAAGATSVLLVNPFGFVQGDTPGSPMLSIDILLLAQDTSRRIASSVELPVGAAQVWTDNTATFGGTASPTVAALVAADGRSSIAPSKVFGIPELTPTTPAPADFTDWVRWLSNEGTWPRVGPRLPSQSRFETILALGAQLTAGQPYVWDAVLSGGRYTWETRSTAPEQGSPGNPAGPDAHISGVRVSGQLAYDLAFHALKRSQSIVPTSATALGWLMQTAGDNWDEPPADPAPAAAAPYLAGAMLETISAITDSPELSLLPVPSETDTVEALADSIEDALGLADGSLTFGFDNEPRLRHEIQREIATARRGQRDAMWSLARAINEAREYVLIESPMFLTTAHLGGATPDQNLVDLTALLKSRLSSNPLLKVMICIPRQPDFAPGKPPFVRAAYRDRKTALEDLISADRDRVAAFHPIGFPGRDAVGRSTIVLVDDAYAMIGTSHWRRRGMTFDGGCDVAATDRRLNDRGAGVTLARMRQALLAARLGVAAATTPANTSALWTRLAEPESAFDLLRDLLLQGGLGRCSPVYAGPADPSVIPETADVIDPNGLAGPSLMGLLGGLIPS</sequence>
<feature type="region of interest" description="Disordered" evidence="1">
    <location>
        <begin position="654"/>
        <end position="675"/>
    </location>
</feature>
<proteinExistence type="predicted"/>
<evidence type="ECO:0000256" key="1">
    <source>
        <dbReference type="SAM" id="MobiDB-lite"/>
    </source>
</evidence>
<evidence type="ECO:0008006" key="4">
    <source>
        <dbReference type="Google" id="ProtNLM"/>
    </source>
</evidence>
<dbReference type="RefSeq" id="WP_344065524.1">
    <property type="nucleotide sequence ID" value="NZ_BAAAOH010000001.1"/>
</dbReference>